<evidence type="ECO:0000313" key="4">
    <source>
        <dbReference type="Proteomes" id="UP001156389"/>
    </source>
</evidence>
<dbReference type="SUPFAM" id="SSF51971">
    <property type="entry name" value="Nucleotide-binding domain"/>
    <property type="match status" value="1"/>
</dbReference>
<evidence type="ECO:0000313" key="3">
    <source>
        <dbReference type="EMBL" id="MCT2593752.1"/>
    </source>
</evidence>
<evidence type="ECO:0000256" key="1">
    <source>
        <dbReference type="ARBA" id="ARBA00023002"/>
    </source>
</evidence>
<dbReference type="InterPro" id="IPR036188">
    <property type="entry name" value="FAD/NAD-bd_sf"/>
</dbReference>
<dbReference type="EMBL" id="JAJAGO010000016">
    <property type="protein sequence ID" value="MCT2593752.1"/>
    <property type="molecule type" value="Genomic_DNA"/>
</dbReference>
<dbReference type="Pfam" id="PF01266">
    <property type="entry name" value="DAO"/>
    <property type="match status" value="1"/>
</dbReference>
<name>A0ABT2K0Q6_9ACTN</name>
<reference evidence="3 4" key="1">
    <citation type="submission" date="2021-10" db="EMBL/GenBank/DDBJ databases">
        <title>Streptomyces gossypii sp. nov., isolated from soil collected from cotton field.</title>
        <authorList>
            <person name="Ge X."/>
            <person name="Chen X."/>
            <person name="Liu W."/>
        </authorList>
    </citation>
    <scope>NUCLEOTIDE SEQUENCE [LARGE SCALE GENOMIC DNA]</scope>
    <source>
        <strain evidence="3 4">N2-109</strain>
    </source>
</reference>
<comment type="caution">
    <text evidence="3">The sequence shown here is derived from an EMBL/GenBank/DDBJ whole genome shotgun (WGS) entry which is preliminary data.</text>
</comment>
<accession>A0ABT2K0Q6</accession>
<proteinExistence type="predicted"/>
<keyword evidence="1" id="KW-0560">Oxidoreductase</keyword>
<gene>
    <name evidence="3" type="ORF">LHJ74_28260</name>
</gene>
<dbReference type="Gene3D" id="3.30.9.10">
    <property type="entry name" value="D-Amino Acid Oxidase, subunit A, domain 2"/>
    <property type="match status" value="1"/>
</dbReference>
<dbReference type="InterPro" id="IPR006076">
    <property type="entry name" value="FAD-dep_OxRdtase"/>
</dbReference>
<dbReference type="Proteomes" id="UP001156389">
    <property type="component" value="Unassembled WGS sequence"/>
</dbReference>
<keyword evidence="4" id="KW-1185">Reference proteome</keyword>
<dbReference type="PANTHER" id="PTHR13847:SF289">
    <property type="entry name" value="GLYCINE OXIDASE"/>
    <property type="match status" value="1"/>
</dbReference>
<feature type="domain" description="FAD dependent oxidoreductase" evidence="2">
    <location>
        <begin position="155"/>
        <end position="582"/>
    </location>
</feature>
<evidence type="ECO:0000259" key="2">
    <source>
        <dbReference type="Pfam" id="PF01266"/>
    </source>
</evidence>
<protein>
    <submittedName>
        <fullName evidence="3">FAD-binding oxidoreductase</fullName>
    </submittedName>
</protein>
<dbReference type="PANTHER" id="PTHR13847">
    <property type="entry name" value="SARCOSINE DEHYDROGENASE-RELATED"/>
    <property type="match status" value="1"/>
</dbReference>
<sequence>MLILLDHALPADALSLVRGSEVCYRPALARRRREGRGGRGDVLARRRPDALLTRSVPDTAEAAAWRGAAGREAPLVVVVIPSGSEGGQARPVPDPAAGPQLIVRRLRERSLAGREPPAALYARALALAERSWVTAVTAPELSARITSGRHRRGSVALVGAGVVNLVTGLRLLRAGHEVSVYDSAPDPRSGAHWMAYGASRGGGDGRMFTLTETDGYHGNALSGPVPFLREPKDNGWCLAVPSALREEERAWVRDNARIPPWLARSYTEDVLLFNQVAKESWDGLARSEAALFHDVGLRHGILRLYTDPGKLRAHFARQRHLSAARAVFSPAEVAERYPALGGACASGLLAGGFEVTGFTVQIHRFLARLIGLLEDGGAAFHWGQPVEALRGGPGAPLEGLCRAGVPVHADNYVLSPGVYGGDLLRGTATDGLVHGVVGTWLTLPNVRPALRNSLKISRTGHLTEDANVTVTAGPGGESTLVVGSGYGWTGADPTHIDPARLDVLHLAVEDTAATFFPEAFEEARRTDLLRRSRRHCVRPWTASSLPVLEVAPNAHGGLVVVTGGHNTGGFAQAPVVAQAVAAALHGEAHPMHTRYHPDRLRVFYRQR</sequence>
<dbReference type="Gene3D" id="3.50.50.60">
    <property type="entry name" value="FAD/NAD(P)-binding domain"/>
    <property type="match status" value="2"/>
</dbReference>
<dbReference type="RefSeq" id="WP_260221058.1">
    <property type="nucleotide sequence ID" value="NZ_JAJAGO010000016.1"/>
</dbReference>
<organism evidence="3 4">
    <name type="scientific">Streptomyces gossypii</name>
    <dbReference type="NCBI Taxonomy" id="2883101"/>
    <lineage>
        <taxon>Bacteria</taxon>
        <taxon>Bacillati</taxon>
        <taxon>Actinomycetota</taxon>
        <taxon>Actinomycetes</taxon>
        <taxon>Kitasatosporales</taxon>
        <taxon>Streptomycetaceae</taxon>
        <taxon>Streptomyces</taxon>
    </lineage>
</organism>